<dbReference type="GO" id="GO:0030677">
    <property type="term" value="C:ribonuclease P complex"/>
    <property type="evidence" value="ECO:0007669"/>
    <property type="project" value="TreeGrafter"/>
</dbReference>
<keyword evidence="3 7" id="KW-0540">Nuclease</keyword>
<dbReference type="Pfam" id="PF00825">
    <property type="entry name" value="Ribonuclease_P"/>
    <property type="match status" value="1"/>
</dbReference>
<keyword evidence="5 7" id="KW-0378">Hydrolase</keyword>
<dbReference type="GO" id="GO:0042781">
    <property type="term" value="F:3'-tRNA processing endoribonuclease activity"/>
    <property type="evidence" value="ECO:0007669"/>
    <property type="project" value="TreeGrafter"/>
</dbReference>
<evidence type="ECO:0000256" key="2">
    <source>
        <dbReference type="ARBA" id="ARBA00022694"/>
    </source>
</evidence>
<dbReference type="AlphaFoldDB" id="A0A6H1WRV7"/>
<evidence type="ECO:0000256" key="8">
    <source>
        <dbReference type="NCBIfam" id="TIGR00188"/>
    </source>
</evidence>
<evidence type="ECO:0000256" key="4">
    <source>
        <dbReference type="ARBA" id="ARBA00022759"/>
    </source>
</evidence>
<organism evidence="9 10">
    <name type="scientific">Thermosulfurimonas marina</name>
    <dbReference type="NCBI Taxonomy" id="2047767"/>
    <lineage>
        <taxon>Bacteria</taxon>
        <taxon>Pseudomonadati</taxon>
        <taxon>Thermodesulfobacteriota</taxon>
        <taxon>Thermodesulfobacteria</taxon>
        <taxon>Thermodesulfobacteriales</taxon>
        <taxon>Thermodesulfobacteriaceae</taxon>
        <taxon>Thermosulfurimonas</taxon>
    </lineage>
</organism>
<evidence type="ECO:0000256" key="3">
    <source>
        <dbReference type="ARBA" id="ARBA00022722"/>
    </source>
</evidence>
<protein>
    <recommendedName>
        <fullName evidence="7 8">Ribonuclease P protein component</fullName>
        <shortName evidence="7">RNase P protein</shortName>
        <shortName evidence="7">RNaseP protein</shortName>
        <ecNumber evidence="7 8">3.1.26.5</ecNumber>
    </recommendedName>
    <alternativeName>
        <fullName evidence="7">Protein C5</fullName>
    </alternativeName>
</protein>
<comment type="subunit">
    <text evidence="7">Consists of a catalytic RNA component (M1 or rnpB) and a protein subunit.</text>
</comment>
<dbReference type="InterPro" id="IPR020539">
    <property type="entry name" value="RNase_P_CS"/>
</dbReference>
<reference evidence="9 10" key="1">
    <citation type="submission" date="2019-08" db="EMBL/GenBank/DDBJ databases">
        <title>Complete genome sequence of Thermosulfurimonas marina SU872T, an anaerobic thermophilic chemolithoautotrophic bacterium isolated from a shallow marine hydrothermal vent.</title>
        <authorList>
            <person name="Allioux M."/>
            <person name="Jebbar M."/>
            <person name="Slobodkina G."/>
            <person name="Slobodkin A."/>
            <person name="Moalic Y."/>
            <person name="Frolova A."/>
            <person name="Shao Z."/>
            <person name="Alain K."/>
        </authorList>
    </citation>
    <scope>NUCLEOTIDE SEQUENCE [LARGE SCALE GENOMIC DNA]</scope>
    <source>
        <strain evidence="9 10">SU872</strain>
    </source>
</reference>
<accession>A0A6H1WRV7</accession>
<dbReference type="PANTHER" id="PTHR33992:SF1">
    <property type="entry name" value="RIBONUCLEASE P PROTEIN COMPONENT"/>
    <property type="match status" value="1"/>
</dbReference>
<dbReference type="GO" id="GO:0004526">
    <property type="term" value="F:ribonuclease P activity"/>
    <property type="evidence" value="ECO:0007669"/>
    <property type="project" value="UniProtKB-UniRule"/>
</dbReference>
<dbReference type="GO" id="GO:0001682">
    <property type="term" value="P:tRNA 5'-leader removal"/>
    <property type="evidence" value="ECO:0007669"/>
    <property type="project" value="UniProtKB-UniRule"/>
</dbReference>
<evidence type="ECO:0000313" key="10">
    <source>
        <dbReference type="Proteomes" id="UP000501253"/>
    </source>
</evidence>
<dbReference type="EC" id="3.1.26.5" evidence="7 8"/>
<keyword evidence="4 7" id="KW-0255">Endonuclease</keyword>
<dbReference type="Gene3D" id="3.30.230.10">
    <property type="match status" value="1"/>
</dbReference>
<dbReference type="GO" id="GO:0000049">
    <property type="term" value="F:tRNA binding"/>
    <property type="evidence" value="ECO:0007669"/>
    <property type="project" value="UniProtKB-UniRule"/>
</dbReference>
<keyword evidence="10" id="KW-1185">Reference proteome</keyword>
<sequence length="123" mass="14461">MASYGLGLKREGLSRAERLSRKRDFERVFREGRRLDLPYLRVVYAPNACGRRRIGFAVSKRVGKAVVRNRIKRLLRETFRRNKEIFPPGCDFIFIPRPEVVRLSPQELARDLAEAFQKCSPRR</sequence>
<dbReference type="Proteomes" id="UP000501253">
    <property type="component" value="Chromosome"/>
</dbReference>
<keyword evidence="6 7" id="KW-0694">RNA-binding</keyword>
<evidence type="ECO:0000256" key="1">
    <source>
        <dbReference type="ARBA" id="ARBA00002663"/>
    </source>
</evidence>
<evidence type="ECO:0000256" key="7">
    <source>
        <dbReference type="HAMAP-Rule" id="MF_00227"/>
    </source>
</evidence>
<gene>
    <name evidence="7 9" type="primary">rnpA</name>
    <name evidence="9" type="ORF">FVE67_03215</name>
</gene>
<comment type="function">
    <text evidence="1 7">RNaseP catalyzes the removal of the 5'-leader sequence from pre-tRNA to produce the mature 5'-terminus. It can also cleave other RNA substrates such as 4.5S RNA. The protein component plays an auxiliary but essential role in vivo by binding to the 5'-leader sequence and broadening the substrate specificity of the ribozyme.</text>
</comment>
<dbReference type="SUPFAM" id="SSF54211">
    <property type="entry name" value="Ribosomal protein S5 domain 2-like"/>
    <property type="match status" value="1"/>
</dbReference>
<proteinExistence type="inferred from homology"/>
<dbReference type="PROSITE" id="PS00648">
    <property type="entry name" value="RIBONUCLEASE_P"/>
    <property type="match status" value="1"/>
</dbReference>
<evidence type="ECO:0000256" key="5">
    <source>
        <dbReference type="ARBA" id="ARBA00022801"/>
    </source>
</evidence>
<evidence type="ECO:0000256" key="6">
    <source>
        <dbReference type="ARBA" id="ARBA00022884"/>
    </source>
</evidence>
<name>A0A6H1WRV7_9BACT</name>
<dbReference type="InterPro" id="IPR014721">
    <property type="entry name" value="Ribsml_uS5_D2-typ_fold_subgr"/>
</dbReference>
<dbReference type="KEGG" id="tmai:FVE67_03215"/>
<dbReference type="InterPro" id="IPR020568">
    <property type="entry name" value="Ribosomal_Su5_D2-typ_SF"/>
</dbReference>
<evidence type="ECO:0000313" key="9">
    <source>
        <dbReference type="EMBL" id="QJA05866.1"/>
    </source>
</evidence>
<dbReference type="PANTHER" id="PTHR33992">
    <property type="entry name" value="RIBONUCLEASE P PROTEIN COMPONENT"/>
    <property type="match status" value="1"/>
</dbReference>
<dbReference type="EMBL" id="CP042909">
    <property type="protein sequence ID" value="QJA05866.1"/>
    <property type="molecule type" value="Genomic_DNA"/>
</dbReference>
<dbReference type="HAMAP" id="MF_00227">
    <property type="entry name" value="RNase_P"/>
    <property type="match status" value="1"/>
</dbReference>
<comment type="similarity">
    <text evidence="7">Belongs to the RnpA family.</text>
</comment>
<dbReference type="NCBIfam" id="TIGR00188">
    <property type="entry name" value="rnpA"/>
    <property type="match status" value="1"/>
</dbReference>
<dbReference type="InterPro" id="IPR000100">
    <property type="entry name" value="RNase_P"/>
</dbReference>
<comment type="catalytic activity">
    <reaction evidence="7">
        <text>Endonucleolytic cleavage of RNA, removing 5'-extranucleotides from tRNA precursor.</text>
        <dbReference type="EC" id="3.1.26.5"/>
    </reaction>
</comment>
<keyword evidence="2 7" id="KW-0819">tRNA processing</keyword>